<reference evidence="1 2" key="1">
    <citation type="submission" date="2019-04" db="EMBL/GenBank/DDBJ databases">
        <title>genome sequence of strain W3.</title>
        <authorList>
            <person name="Gao J."/>
            <person name="Sun J."/>
        </authorList>
    </citation>
    <scope>NUCLEOTIDE SEQUENCE [LARGE SCALE GENOMIC DNA]</scope>
    <source>
        <strain evidence="1 2">W3</strain>
    </source>
</reference>
<protein>
    <submittedName>
        <fullName evidence="1">Uncharacterized protein</fullName>
    </submittedName>
</protein>
<dbReference type="AlphaFoldDB" id="A0A4S8PZ11"/>
<organism evidence="1 2">
    <name type="scientific">Rhizobium rosettiformans W3</name>
    <dbReference type="NCBI Taxonomy" id="538378"/>
    <lineage>
        <taxon>Bacteria</taxon>
        <taxon>Pseudomonadati</taxon>
        <taxon>Pseudomonadota</taxon>
        <taxon>Alphaproteobacteria</taxon>
        <taxon>Hyphomicrobiales</taxon>
        <taxon>Rhizobiaceae</taxon>
        <taxon>Rhizobium/Agrobacterium group</taxon>
        <taxon>Rhizobium</taxon>
    </lineage>
</organism>
<dbReference type="EMBL" id="STGU01000004">
    <property type="protein sequence ID" value="THV36928.1"/>
    <property type="molecule type" value="Genomic_DNA"/>
</dbReference>
<comment type="caution">
    <text evidence="1">The sequence shown here is derived from an EMBL/GenBank/DDBJ whole genome shotgun (WGS) entry which is preliminary data.</text>
</comment>
<dbReference type="RefSeq" id="WP_136540389.1">
    <property type="nucleotide sequence ID" value="NZ_STGU01000004.1"/>
</dbReference>
<dbReference type="Proteomes" id="UP000307378">
    <property type="component" value="Unassembled WGS sequence"/>
</dbReference>
<gene>
    <name evidence="1" type="ORF">FAA86_10610</name>
</gene>
<evidence type="ECO:0000313" key="2">
    <source>
        <dbReference type="Proteomes" id="UP000307378"/>
    </source>
</evidence>
<evidence type="ECO:0000313" key="1">
    <source>
        <dbReference type="EMBL" id="THV36928.1"/>
    </source>
</evidence>
<name>A0A4S8PZ11_9HYPH</name>
<accession>A0A4S8PZ11</accession>
<proteinExistence type="predicted"/>
<sequence>MPTSAHIVPGDQWTVINEGASNQLIQMRSEGRVLVYLGAAAPAEDANDGIILSQQKLPELGISVIPAGESVYCKALDSTEQSIQVIYS</sequence>